<dbReference type="Gene3D" id="3.10.110.10">
    <property type="entry name" value="Ubiquitin Conjugating Enzyme"/>
    <property type="match status" value="1"/>
</dbReference>
<evidence type="ECO:0000256" key="1">
    <source>
        <dbReference type="ARBA" id="ARBA00022679"/>
    </source>
</evidence>
<dbReference type="Pfam" id="PF00179">
    <property type="entry name" value="UQ_con"/>
    <property type="match status" value="1"/>
</dbReference>
<dbReference type="EMBL" id="GEEE01002123">
    <property type="protein sequence ID" value="JAP61102.1"/>
    <property type="molecule type" value="Transcribed_RNA"/>
</dbReference>
<evidence type="ECO:0000259" key="5">
    <source>
        <dbReference type="PROSITE" id="PS50127"/>
    </source>
</evidence>
<dbReference type="AlphaFoldDB" id="A0A0V0J6L4"/>
<keyword evidence="1" id="KW-0808">Transferase</keyword>
<dbReference type="PROSITE" id="PS50127">
    <property type="entry name" value="UBC_2"/>
    <property type="match status" value="1"/>
</dbReference>
<dbReference type="InterPro" id="IPR016135">
    <property type="entry name" value="UBQ-conjugating_enzyme/RWD"/>
</dbReference>
<reference evidence="6" key="1">
    <citation type="submission" date="2016-01" db="EMBL/GenBank/DDBJ databases">
        <title>Reference transcriptome for the parasite Schistocephalus solidus: insights into the molecular evolution of parasitism.</title>
        <authorList>
            <person name="Hebert F.O."/>
            <person name="Grambauer S."/>
            <person name="Barber I."/>
            <person name="Landry C.R."/>
            <person name="Aubin-Horth N."/>
        </authorList>
    </citation>
    <scope>NUCLEOTIDE SEQUENCE</scope>
</reference>
<evidence type="ECO:0000313" key="6">
    <source>
        <dbReference type="EMBL" id="JAP61102.1"/>
    </source>
</evidence>
<evidence type="ECO:0000256" key="4">
    <source>
        <dbReference type="SAM" id="MobiDB-lite"/>
    </source>
</evidence>
<dbReference type="InterPro" id="IPR023313">
    <property type="entry name" value="UBQ-conjugating_AS"/>
</dbReference>
<keyword evidence="2" id="KW-0833">Ubl conjugation pathway</keyword>
<evidence type="ECO:0000256" key="2">
    <source>
        <dbReference type="ARBA" id="ARBA00022786"/>
    </source>
</evidence>
<dbReference type="GO" id="GO:0016740">
    <property type="term" value="F:transferase activity"/>
    <property type="evidence" value="ECO:0007669"/>
    <property type="project" value="UniProtKB-KW"/>
</dbReference>
<dbReference type="SMART" id="SM00212">
    <property type="entry name" value="UBCc"/>
    <property type="match status" value="1"/>
</dbReference>
<proteinExistence type="predicted"/>
<organism evidence="6">
    <name type="scientific">Schistocephalus solidus</name>
    <name type="common">Tapeworm</name>
    <dbReference type="NCBI Taxonomy" id="70667"/>
    <lineage>
        <taxon>Eukaryota</taxon>
        <taxon>Metazoa</taxon>
        <taxon>Spiralia</taxon>
        <taxon>Lophotrochozoa</taxon>
        <taxon>Platyhelminthes</taxon>
        <taxon>Cestoda</taxon>
        <taxon>Eucestoda</taxon>
        <taxon>Diphyllobothriidea</taxon>
        <taxon>Diphyllobothriidae</taxon>
        <taxon>Schistocephalus</taxon>
    </lineage>
</organism>
<feature type="compositionally biased region" description="Polar residues" evidence="4">
    <location>
        <begin position="451"/>
        <end position="460"/>
    </location>
</feature>
<gene>
    <name evidence="6" type="ORF">TR113726</name>
</gene>
<dbReference type="PANTHER" id="PTHR24068">
    <property type="entry name" value="UBIQUITIN-CONJUGATING ENZYME E2"/>
    <property type="match status" value="1"/>
</dbReference>
<dbReference type="PROSITE" id="PS00183">
    <property type="entry name" value="UBC_1"/>
    <property type="match status" value="1"/>
</dbReference>
<feature type="region of interest" description="Disordered" evidence="4">
    <location>
        <begin position="417"/>
        <end position="481"/>
    </location>
</feature>
<dbReference type="CDD" id="cd23794">
    <property type="entry name" value="UBCc_UBE2F_UBE2M"/>
    <property type="match status" value="1"/>
</dbReference>
<protein>
    <recommendedName>
        <fullName evidence="5">UBC core domain-containing protein</fullName>
    </recommendedName>
</protein>
<dbReference type="SUPFAM" id="SSF54495">
    <property type="entry name" value="UBC-like"/>
    <property type="match status" value="1"/>
</dbReference>
<feature type="domain" description="UBC core" evidence="5">
    <location>
        <begin position="4"/>
        <end position="150"/>
    </location>
</feature>
<evidence type="ECO:0000256" key="3">
    <source>
        <dbReference type="PROSITE-ProRule" id="PRU10133"/>
    </source>
</evidence>
<feature type="active site" description="Glycyl thioester intermediate" evidence="3">
    <location>
        <position position="90"/>
    </location>
</feature>
<name>A0A0V0J6L4_SCHSO</name>
<dbReference type="InterPro" id="IPR000608">
    <property type="entry name" value="UBC"/>
</dbReference>
<sequence length="780" mass="88097">MACQGMRNYLKDLRSLYINIGDSTNEQAIISSVCGGTLEILLTPNEGPYAHATFILEIATSDDYPRTRPEIRLLTPIFHPNINPQGGYICLSIMDDWNSCYSFLDVIKAVLFLLANPNFDSANNSFGSLPPEYRDRFNEMCKQFLAGFPIKGEVHPANENWCKWARANNCFPVPKLDQNSCESQPPTHSTLDITPSGVATEPLEEQLKDNVRTRLSDVDLASNHLSFSTPSTYVPSVANVRYSIGTESDKFGSIYSSDRTRYLQTLRILLYQQESRSPRIFYFCDFLGCVACQDNRQPVYLYNQTGLETPEIPICHQSVSQTSSFIEWTSYRREFYTGERYSSYSYSPTINDLSTLFHVEDVDTNTYELFPECGNYVLCALFAEPRSRPKQMVDDPLDELMTLEEFFNLSREDGFAHPFDGHQSIAEEGGEEKGERDEGLEEDQSARDESLTSPITRQNNGEVGEGREVEMEEEESLSSCVSGQINGEVEEEVDSYANHSDANEDERGSENLLSYLYGRQNNVNNESFSQCYDCSWYYNRAVETMQEITPSEWIFFQTRWPPVLAPQQSIDFEANFPTQIPSWRGSTPRLVKDVVLFCRQHLQLDCLLLLDPLALSPWSPVLNAFCPLAVDSSSSSPHRLSAATKRRERWTSLLWLTAAEPSSNKLTLSKHIFGPHGSRWLHSVARVALISNWLAWFSRVEIAAVLGQSRLSSRIVCEGVATACLHPASLGCGQAPLFDVWPLWLARLLLRSSCGLFARLCASAATRTLCYFPLSDTDEI</sequence>
<accession>A0A0V0J6L4</accession>